<keyword evidence="7" id="KW-1185">Reference proteome</keyword>
<dbReference type="Gene3D" id="3.40.50.1820">
    <property type="entry name" value="alpha/beta hydrolase"/>
    <property type="match status" value="1"/>
</dbReference>
<evidence type="ECO:0000313" key="7">
    <source>
        <dbReference type="Proteomes" id="UP000699462"/>
    </source>
</evidence>
<dbReference type="InterPro" id="IPR018202">
    <property type="entry name" value="Ser_caboxypep_ser_AS"/>
</dbReference>
<evidence type="ECO:0000256" key="2">
    <source>
        <dbReference type="ARBA" id="ARBA00022645"/>
    </source>
</evidence>
<dbReference type="EC" id="3.4.16.-" evidence="5"/>
<protein>
    <recommendedName>
        <fullName evidence="5">Carboxypeptidase</fullName>
        <ecNumber evidence="5">3.4.16.-</ecNumber>
    </recommendedName>
</protein>
<feature type="chain" id="PRO_5035969887" description="Carboxypeptidase" evidence="5">
    <location>
        <begin position="18"/>
        <end position="501"/>
    </location>
</feature>
<dbReference type="EMBL" id="JTDF01002395">
    <property type="protein sequence ID" value="KAF8568836.1"/>
    <property type="molecule type" value="Genomic_DNA"/>
</dbReference>
<dbReference type="GO" id="GO:1904715">
    <property type="term" value="P:negative regulation of chaperone-mediated autophagy"/>
    <property type="evidence" value="ECO:0007669"/>
    <property type="project" value="UniProtKB-ARBA"/>
</dbReference>
<keyword evidence="4 5" id="KW-0378">Hydrolase</keyword>
<comment type="caution">
    <text evidence="6">The sequence shown here is derived from an EMBL/GenBank/DDBJ whole genome shotgun (WGS) entry which is preliminary data.</text>
</comment>
<dbReference type="PRINTS" id="PR00724">
    <property type="entry name" value="CRBOXYPTASEC"/>
</dbReference>
<dbReference type="Proteomes" id="UP000699462">
    <property type="component" value="Unassembled WGS sequence"/>
</dbReference>
<dbReference type="PROSITE" id="PS00560">
    <property type="entry name" value="CARBOXYPEPT_SER_HIS"/>
    <property type="match status" value="1"/>
</dbReference>
<reference evidence="6 7" key="1">
    <citation type="submission" date="2019-07" db="EMBL/GenBank/DDBJ databases">
        <title>Annotation for the trematode Paragonimus westermani.</title>
        <authorList>
            <person name="Choi Y.-J."/>
        </authorList>
    </citation>
    <scope>NUCLEOTIDE SEQUENCE [LARGE SCALE GENOMIC DNA]</scope>
    <source>
        <strain evidence="6">180907_Pwestermani</strain>
    </source>
</reference>
<organism evidence="6 7">
    <name type="scientific">Paragonimus westermani</name>
    <dbReference type="NCBI Taxonomy" id="34504"/>
    <lineage>
        <taxon>Eukaryota</taxon>
        <taxon>Metazoa</taxon>
        <taxon>Spiralia</taxon>
        <taxon>Lophotrochozoa</taxon>
        <taxon>Platyhelminthes</taxon>
        <taxon>Trematoda</taxon>
        <taxon>Digenea</taxon>
        <taxon>Plagiorchiida</taxon>
        <taxon>Troglotremata</taxon>
        <taxon>Troglotrematidae</taxon>
        <taxon>Paragonimus</taxon>
    </lineage>
</organism>
<dbReference type="SUPFAM" id="SSF53474">
    <property type="entry name" value="alpha/beta-Hydrolases"/>
    <property type="match status" value="1"/>
</dbReference>
<evidence type="ECO:0000256" key="1">
    <source>
        <dbReference type="ARBA" id="ARBA00009431"/>
    </source>
</evidence>
<dbReference type="InterPro" id="IPR033124">
    <property type="entry name" value="Ser_caboxypep_his_AS"/>
</dbReference>
<dbReference type="PANTHER" id="PTHR11802:SF201">
    <property type="entry name" value="CARBOXYPEPTIDASE"/>
    <property type="match status" value="1"/>
</dbReference>
<evidence type="ECO:0000256" key="4">
    <source>
        <dbReference type="ARBA" id="ARBA00022801"/>
    </source>
</evidence>
<evidence type="ECO:0000313" key="6">
    <source>
        <dbReference type="EMBL" id="KAF8568836.1"/>
    </source>
</evidence>
<dbReference type="GO" id="GO:0031647">
    <property type="term" value="P:regulation of protein stability"/>
    <property type="evidence" value="ECO:0007669"/>
    <property type="project" value="UniProtKB-ARBA"/>
</dbReference>
<dbReference type="InterPro" id="IPR001563">
    <property type="entry name" value="Peptidase_S10"/>
</dbReference>
<gene>
    <name evidence="6" type="ORF">P879_05275</name>
</gene>
<dbReference type="GO" id="GO:0004185">
    <property type="term" value="F:serine-type carboxypeptidase activity"/>
    <property type="evidence" value="ECO:0007669"/>
    <property type="project" value="UniProtKB-UniRule"/>
</dbReference>
<keyword evidence="2 5" id="KW-0121">Carboxypeptidase</keyword>
<dbReference type="Pfam" id="PF00450">
    <property type="entry name" value="Peptidase_S10"/>
    <property type="match status" value="1"/>
</dbReference>
<dbReference type="AlphaFoldDB" id="A0A8T0DND5"/>
<accession>A0A8T0DND5</accession>
<keyword evidence="3 5" id="KW-0645">Protease</keyword>
<evidence type="ECO:0000256" key="3">
    <source>
        <dbReference type="ARBA" id="ARBA00022670"/>
    </source>
</evidence>
<dbReference type="PROSITE" id="PS00131">
    <property type="entry name" value="CARBOXYPEPT_SER_SER"/>
    <property type="match status" value="1"/>
</dbReference>
<dbReference type="OrthoDB" id="443318at2759"/>
<dbReference type="GO" id="GO:0006508">
    <property type="term" value="P:proteolysis"/>
    <property type="evidence" value="ECO:0007669"/>
    <property type="project" value="UniProtKB-KW"/>
</dbReference>
<proteinExistence type="inferred from homology"/>
<dbReference type="InterPro" id="IPR029058">
    <property type="entry name" value="AB_hydrolase_fold"/>
</dbReference>
<dbReference type="PANTHER" id="PTHR11802">
    <property type="entry name" value="SERINE PROTEASE FAMILY S10 SERINE CARBOXYPEPTIDASE"/>
    <property type="match status" value="1"/>
</dbReference>
<comment type="similarity">
    <text evidence="1 5">Belongs to the peptidase S10 family.</text>
</comment>
<dbReference type="FunFam" id="3.40.50.1820:FF:000335">
    <property type="entry name" value="Carboxypeptidase"/>
    <property type="match status" value="1"/>
</dbReference>
<feature type="signal peptide" evidence="5">
    <location>
        <begin position="1"/>
        <end position="17"/>
    </location>
</feature>
<evidence type="ECO:0000256" key="5">
    <source>
        <dbReference type="RuleBase" id="RU361156"/>
    </source>
</evidence>
<keyword evidence="5" id="KW-0732">Signal</keyword>
<sequence>MRIVLLVFLSAIINCDGFHWRDKTSYSFEKTSADADRVTFLPGLSRQLSFAHFSGYLKGSTENFQLHYWFLEAIEKPDQAPLVLWLNGGPGCSSLGGLLTENGPFTFANVLYLEAPAGVGYSYAKDGNVTTDDDLTSLNNYHALIHFMEKFPAYKNRDFFIFGESYAGVYVPTLALRILQNSSGVFNLKGIAIGNGLTSYKLNDNSLIYFINYHGLVDERAVSTGTGYAIADRVSVSPQNSLWNEVLNNCCGSQCDNKCMFTDDQDTSCQKTIDSVRSALSGVNIYNLYAKCAGGVPKKSATIHSASEETLKGVAKRPEFANLFRKNVFVRDFSSAYPELNRLVVPCVDDSRIVSYLNLPEVRRALHVNLDFLPEWELCSEAVFTNYGRTYEDLSNQYLHILEQKIPVMLFAGDVDMACNYLGILWFVDSLGLQMRKPMEHWLFEDTDGTKQVGGVYKIMATAENTTLWYVTVRGSGHMVPEDKPVAAYSMITHFITGKEF</sequence>
<name>A0A8T0DND5_9TREM</name>